<evidence type="ECO:0000256" key="1">
    <source>
        <dbReference type="SAM" id="SignalP"/>
    </source>
</evidence>
<dbReference type="AlphaFoldDB" id="A0AA41Q334"/>
<organism evidence="2 3">
    <name type="scientific">Yinghuangia soli</name>
    <dbReference type="NCBI Taxonomy" id="2908204"/>
    <lineage>
        <taxon>Bacteria</taxon>
        <taxon>Bacillati</taxon>
        <taxon>Actinomycetota</taxon>
        <taxon>Actinomycetes</taxon>
        <taxon>Kitasatosporales</taxon>
        <taxon>Streptomycetaceae</taxon>
        <taxon>Yinghuangia</taxon>
    </lineage>
</organism>
<feature type="signal peptide" evidence="1">
    <location>
        <begin position="1"/>
        <end position="24"/>
    </location>
</feature>
<keyword evidence="1" id="KW-0732">Signal</keyword>
<dbReference type="Proteomes" id="UP001165378">
    <property type="component" value="Unassembled WGS sequence"/>
</dbReference>
<gene>
    <name evidence="2" type="ORF">LZ495_26030</name>
</gene>
<name>A0AA41Q334_9ACTN</name>
<proteinExistence type="predicted"/>
<keyword evidence="3" id="KW-1185">Reference proteome</keyword>
<sequence length="151" mass="15885">MRRIDKVYTGLGAVLAAAAGLAAAGVIGGPGGSAAAGAGDCLSAWRGTDLVTELPSVVPCGKPESRWRVITRYTDVSDPKRCEKLRAESGYLVTLHWTGDEVDGDASLLCLTMTPATDLADLEGVGLAPYGFGEQEFTALRKRILMTTNQR</sequence>
<comment type="caution">
    <text evidence="2">The sequence shown here is derived from an EMBL/GenBank/DDBJ whole genome shotgun (WGS) entry which is preliminary data.</text>
</comment>
<dbReference type="RefSeq" id="WP_235055317.1">
    <property type="nucleotide sequence ID" value="NZ_JAKFHA010000017.1"/>
</dbReference>
<accession>A0AA41Q334</accession>
<protein>
    <submittedName>
        <fullName evidence="2">Uncharacterized protein</fullName>
    </submittedName>
</protein>
<evidence type="ECO:0000313" key="2">
    <source>
        <dbReference type="EMBL" id="MCF2530659.1"/>
    </source>
</evidence>
<dbReference type="EMBL" id="JAKFHA010000017">
    <property type="protein sequence ID" value="MCF2530659.1"/>
    <property type="molecule type" value="Genomic_DNA"/>
</dbReference>
<evidence type="ECO:0000313" key="3">
    <source>
        <dbReference type="Proteomes" id="UP001165378"/>
    </source>
</evidence>
<feature type="chain" id="PRO_5041357686" evidence="1">
    <location>
        <begin position="25"/>
        <end position="151"/>
    </location>
</feature>
<reference evidence="2" key="1">
    <citation type="submission" date="2022-01" db="EMBL/GenBank/DDBJ databases">
        <title>Genome-Based Taxonomic Classification of the Phylum Actinobacteria.</title>
        <authorList>
            <person name="Gao Y."/>
        </authorList>
    </citation>
    <scope>NUCLEOTIDE SEQUENCE</scope>
    <source>
        <strain evidence="2">KLBMP 8922</strain>
    </source>
</reference>